<protein>
    <submittedName>
        <fullName evidence="6">TIGR03560 family F420-dependent LLM class oxidoreductase</fullName>
    </submittedName>
</protein>
<dbReference type="NCBIfam" id="TIGR03560">
    <property type="entry name" value="F420_Rv1855c"/>
    <property type="match status" value="1"/>
</dbReference>
<dbReference type="Proteomes" id="UP001300745">
    <property type="component" value="Unassembled WGS sequence"/>
</dbReference>
<evidence type="ECO:0000259" key="5">
    <source>
        <dbReference type="Pfam" id="PF00296"/>
    </source>
</evidence>
<feature type="domain" description="Luciferase-like" evidence="5">
    <location>
        <begin position="2"/>
        <end position="262"/>
    </location>
</feature>
<sequence>MELMVFATPRSKSADYEQYLRLAQGAEKCGYAGFVRGDHYWGEEPPGSTDAWTTLAGLARETVRIRLGVLVTAATFRHPGPLAVQIAQVDQMSGGRVDFGLGAGWYGPEHRAYGIPFPPAKDRFDRLEESLAVITGLWRTRIGDRFSYHGRHFRLENCPALPKPSQPEGPPIVIGGAGAKRTPQLAARYASEFSNLPATTNTADLFTAPPTGVAVAAAQFERVRQACRAIDREPGQLKFSHTMTLCCGRTEAEVAARAEATQRSVEELRAGGGAGSPSELVDSIGSYAETGVSRIYLMMRDIDDLGHLELVACEVMPQLN</sequence>
<keyword evidence="7" id="KW-1185">Reference proteome</keyword>
<comment type="caution">
    <text evidence="6">The sequence shown here is derived from an EMBL/GenBank/DDBJ whole genome shotgun (WGS) entry which is preliminary data.</text>
</comment>
<dbReference type="RefSeq" id="WP_266000591.1">
    <property type="nucleotide sequence ID" value="NZ_JAPJDN010000046.1"/>
</dbReference>
<evidence type="ECO:0000313" key="6">
    <source>
        <dbReference type="EMBL" id="MCX2940731.1"/>
    </source>
</evidence>
<keyword evidence="1" id="KW-0285">Flavoprotein</keyword>
<keyword evidence="4" id="KW-0503">Monooxygenase</keyword>
<evidence type="ECO:0000256" key="3">
    <source>
        <dbReference type="ARBA" id="ARBA00023002"/>
    </source>
</evidence>
<evidence type="ECO:0000256" key="1">
    <source>
        <dbReference type="ARBA" id="ARBA00022630"/>
    </source>
</evidence>
<organism evidence="6 7">
    <name type="scientific">Mycobacterium pinniadriaticum</name>
    <dbReference type="NCBI Taxonomy" id="2994102"/>
    <lineage>
        <taxon>Bacteria</taxon>
        <taxon>Bacillati</taxon>
        <taxon>Actinomycetota</taxon>
        <taxon>Actinomycetes</taxon>
        <taxon>Mycobacteriales</taxon>
        <taxon>Mycobacteriaceae</taxon>
        <taxon>Mycobacterium</taxon>
    </lineage>
</organism>
<reference evidence="6 7" key="1">
    <citation type="submission" date="2022-11" db="EMBL/GenBank/DDBJ databases">
        <title>Mycobacterium sp. nov.</title>
        <authorList>
            <person name="Papic B."/>
            <person name="Spicic S."/>
            <person name="Duvnjak S."/>
        </authorList>
    </citation>
    <scope>NUCLEOTIDE SEQUENCE [LARGE SCALE GENOMIC DNA]</scope>
    <source>
        <strain evidence="6 7">CVI_P4</strain>
    </source>
</reference>
<name>A0ABT3SMG9_9MYCO</name>
<dbReference type="InterPro" id="IPR050172">
    <property type="entry name" value="SsuD_RutA_monooxygenase"/>
</dbReference>
<dbReference type="InterPro" id="IPR019952">
    <property type="entry name" value="F420_OxRdatse_Rv1855c_pred"/>
</dbReference>
<dbReference type="Gene3D" id="3.20.20.30">
    <property type="entry name" value="Luciferase-like domain"/>
    <property type="match status" value="1"/>
</dbReference>
<dbReference type="SUPFAM" id="SSF51679">
    <property type="entry name" value="Bacterial luciferase-like"/>
    <property type="match status" value="1"/>
</dbReference>
<evidence type="ECO:0000256" key="4">
    <source>
        <dbReference type="ARBA" id="ARBA00023033"/>
    </source>
</evidence>
<dbReference type="PANTHER" id="PTHR42847:SF4">
    <property type="entry name" value="ALKANESULFONATE MONOOXYGENASE-RELATED"/>
    <property type="match status" value="1"/>
</dbReference>
<gene>
    <name evidence="6" type="ORF">ORI27_28985</name>
</gene>
<keyword evidence="3" id="KW-0560">Oxidoreductase</keyword>
<dbReference type="InterPro" id="IPR011251">
    <property type="entry name" value="Luciferase-like_dom"/>
</dbReference>
<dbReference type="Pfam" id="PF00296">
    <property type="entry name" value="Bac_luciferase"/>
    <property type="match status" value="1"/>
</dbReference>
<dbReference type="InterPro" id="IPR036661">
    <property type="entry name" value="Luciferase-like_sf"/>
</dbReference>
<keyword evidence="2" id="KW-0288">FMN</keyword>
<evidence type="ECO:0000256" key="2">
    <source>
        <dbReference type="ARBA" id="ARBA00022643"/>
    </source>
</evidence>
<proteinExistence type="predicted"/>
<accession>A0ABT3SMG9</accession>
<dbReference type="PANTHER" id="PTHR42847">
    <property type="entry name" value="ALKANESULFONATE MONOOXYGENASE"/>
    <property type="match status" value="1"/>
</dbReference>
<dbReference type="EMBL" id="JAPJDO010000046">
    <property type="protein sequence ID" value="MCX2940731.1"/>
    <property type="molecule type" value="Genomic_DNA"/>
</dbReference>
<evidence type="ECO:0000313" key="7">
    <source>
        <dbReference type="Proteomes" id="UP001300745"/>
    </source>
</evidence>